<evidence type="ECO:0000313" key="3">
    <source>
        <dbReference type="Proteomes" id="UP000813068"/>
    </source>
</evidence>
<sequence length="70" mass="7632">MRTGAIVCLLVFVSWVALALVQLWFAPLSGELFFKLTVTAGALFVVALAITLVVNEYGRNKKLKDGGYLD</sequence>
<name>A0ABS6N0J9_9GAMM</name>
<keyword evidence="3" id="KW-1185">Reference proteome</keyword>
<evidence type="ECO:0000256" key="1">
    <source>
        <dbReference type="SAM" id="Phobius"/>
    </source>
</evidence>
<feature type="transmembrane region" description="Helical" evidence="1">
    <location>
        <begin position="32"/>
        <end position="54"/>
    </location>
</feature>
<dbReference type="RefSeq" id="WP_217683016.1">
    <property type="nucleotide sequence ID" value="NZ_JAHRGL010000062.1"/>
</dbReference>
<dbReference type="EMBL" id="JAHRGL010000062">
    <property type="protein sequence ID" value="MBV2134570.1"/>
    <property type="molecule type" value="Genomic_DNA"/>
</dbReference>
<comment type="caution">
    <text evidence="2">The sequence shown here is derived from an EMBL/GenBank/DDBJ whole genome shotgun (WGS) entry which is preliminary data.</text>
</comment>
<proteinExistence type="predicted"/>
<accession>A0ABS6N0J9</accession>
<gene>
    <name evidence="2" type="ORF">KRX52_17465</name>
</gene>
<feature type="transmembrane region" description="Helical" evidence="1">
    <location>
        <begin position="7"/>
        <end position="26"/>
    </location>
</feature>
<keyword evidence="1" id="KW-0472">Membrane</keyword>
<dbReference type="Proteomes" id="UP000813068">
    <property type="component" value="Unassembled WGS sequence"/>
</dbReference>
<protein>
    <submittedName>
        <fullName evidence="2">Uncharacterized protein</fullName>
    </submittedName>
</protein>
<keyword evidence="1" id="KW-0812">Transmembrane</keyword>
<keyword evidence="1" id="KW-1133">Transmembrane helix</keyword>
<reference evidence="2 3" key="1">
    <citation type="submission" date="2021-06" db="EMBL/GenBank/DDBJ databases">
        <title>Differences between aerobic and microaerobic xylene degrading microbial communities.</title>
        <authorList>
            <person name="Banerjee S."/>
            <person name="Tancsics A."/>
        </authorList>
    </citation>
    <scope>NUCLEOTIDE SEQUENCE [LARGE SCALE GENOMIC DNA]</scope>
    <source>
        <strain evidence="2 3">MAP12</strain>
    </source>
</reference>
<organism evidence="2 3">
    <name type="scientific">Geopseudomonas aromaticivorans</name>
    <dbReference type="NCBI Taxonomy" id="2849492"/>
    <lineage>
        <taxon>Bacteria</taxon>
        <taxon>Pseudomonadati</taxon>
        <taxon>Pseudomonadota</taxon>
        <taxon>Gammaproteobacteria</taxon>
        <taxon>Pseudomonadales</taxon>
        <taxon>Pseudomonadaceae</taxon>
        <taxon>Geopseudomonas</taxon>
    </lineage>
</organism>
<evidence type="ECO:0000313" key="2">
    <source>
        <dbReference type="EMBL" id="MBV2134570.1"/>
    </source>
</evidence>